<dbReference type="PANTHER" id="PTHR30250">
    <property type="entry name" value="PST FAMILY PREDICTED COLANIC ACID TRANSPORTER"/>
    <property type="match status" value="1"/>
</dbReference>
<evidence type="ECO:0000256" key="3">
    <source>
        <dbReference type="ARBA" id="ARBA00022692"/>
    </source>
</evidence>
<feature type="transmembrane region" description="Helical" evidence="6">
    <location>
        <begin position="387"/>
        <end position="420"/>
    </location>
</feature>
<feature type="transmembrane region" description="Helical" evidence="6">
    <location>
        <begin position="192"/>
        <end position="211"/>
    </location>
</feature>
<dbReference type="Proteomes" id="UP001596417">
    <property type="component" value="Unassembled WGS sequence"/>
</dbReference>
<feature type="transmembrane region" description="Helical" evidence="6">
    <location>
        <begin position="346"/>
        <end position="367"/>
    </location>
</feature>
<keyword evidence="8" id="KW-1185">Reference proteome</keyword>
<evidence type="ECO:0000256" key="6">
    <source>
        <dbReference type="SAM" id="Phobius"/>
    </source>
</evidence>
<evidence type="ECO:0000256" key="5">
    <source>
        <dbReference type="ARBA" id="ARBA00023136"/>
    </source>
</evidence>
<keyword evidence="2" id="KW-1003">Cell membrane</keyword>
<feature type="transmembrane region" description="Helical" evidence="6">
    <location>
        <begin position="49"/>
        <end position="71"/>
    </location>
</feature>
<feature type="transmembrane region" description="Helical" evidence="6">
    <location>
        <begin position="441"/>
        <end position="459"/>
    </location>
</feature>
<evidence type="ECO:0000313" key="7">
    <source>
        <dbReference type="EMBL" id="MFC7191169.1"/>
    </source>
</evidence>
<protein>
    <submittedName>
        <fullName evidence="7">Flippase</fullName>
    </submittedName>
</protein>
<dbReference type="Pfam" id="PF01943">
    <property type="entry name" value="Polysacc_synt"/>
    <property type="match status" value="1"/>
</dbReference>
<gene>
    <name evidence="7" type="ORF">ACFQL7_16000</name>
</gene>
<proteinExistence type="predicted"/>
<feature type="transmembrane region" description="Helical" evidence="6">
    <location>
        <begin position="271"/>
        <end position="296"/>
    </location>
</feature>
<keyword evidence="4 6" id="KW-1133">Transmembrane helix</keyword>
<dbReference type="RefSeq" id="WP_390206031.1">
    <property type="nucleotide sequence ID" value="NZ_JBHSZC010000001.1"/>
</dbReference>
<dbReference type="EMBL" id="JBHTAX010000001">
    <property type="protein sequence ID" value="MFC7191169.1"/>
    <property type="molecule type" value="Genomic_DNA"/>
</dbReference>
<feature type="transmembrane region" description="Helical" evidence="6">
    <location>
        <begin position="316"/>
        <end position="334"/>
    </location>
</feature>
<sequence>MSEQPASERQLSSLQSIVDGASIFIIGEILYKASGFVLNFLLAKALGPVLYGVYSYAYSYITVSTTFAGMGTDNAVLRYLPAYSDDESTQNWVFGLSTLSTVVGSCLVAGGLFVLAPTINQYTLNHELFVDVMRIIAIILPFDTLIRLFSSTFRGLELPTEQILLQKILRPGLRICVVAFALFLGYTLLDTVAALVVASVLACSLGVYLLLRRTSLRPSFAGLSGNSATREIASYYNYSLPLMFSQAGSILYNRIDVFMVGYFIESSAVGFYNIAFLMSSAITLPLIGVNQLFAPIASRLYDDGEQAELNEIYTTVTRWVFTVSLFATLGAIIYARDVLAILGQDYVPGAPVLALFAVGQLLNASVGPSNYLLMMTDHQYVSFLNHWGFGLLNVVLNVYFILQFGFVGAALATASILGALNIARWLEIRHLEGLTPFSREYYKPIVAGIGAAGALYFPTLWLSGVVLLVVGGVFGLLIYVLVLYLLGVEQSDIEFAKQMWNRHSGWLLDMQCCDTEVEISKSRY</sequence>
<dbReference type="InterPro" id="IPR050833">
    <property type="entry name" value="Poly_Biosynth_Transport"/>
</dbReference>
<name>A0ABD5YPB2_9EURY</name>
<comment type="subcellular location">
    <subcellularLocation>
        <location evidence="1">Cell membrane</location>
        <topology evidence="1">Multi-pass membrane protein</topology>
    </subcellularLocation>
</comment>
<feature type="transmembrane region" description="Helical" evidence="6">
    <location>
        <begin position="21"/>
        <end position="43"/>
    </location>
</feature>
<organism evidence="7 8">
    <name type="scientific">Halocatena marina</name>
    <dbReference type="NCBI Taxonomy" id="2934937"/>
    <lineage>
        <taxon>Archaea</taxon>
        <taxon>Methanobacteriati</taxon>
        <taxon>Methanobacteriota</taxon>
        <taxon>Stenosarchaea group</taxon>
        <taxon>Halobacteria</taxon>
        <taxon>Halobacteriales</taxon>
        <taxon>Natronomonadaceae</taxon>
        <taxon>Halocatena</taxon>
    </lineage>
</organism>
<keyword evidence="5 6" id="KW-0472">Membrane</keyword>
<dbReference type="PANTHER" id="PTHR30250:SF27">
    <property type="entry name" value="POLYSACCHARIDE BIOSYNTHESIS PROTEIN"/>
    <property type="match status" value="1"/>
</dbReference>
<evidence type="ECO:0000256" key="4">
    <source>
        <dbReference type="ARBA" id="ARBA00022989"/>
    </source>
</evidence>
<keyword evidence="3 6" id="KW-0812">Transmembrane</keyword>
<evidence type="ECO:0000256" key="2">
    <source>
        <dbReference type="ARBA" id="ARBA00022475"/>
    </source>
</evidence>
<dbReference type="GO" id="GO:0005886">
    <property type="term" value="C:plasma membrane"/>
    <property type="evidence" value="ECO:0007669"/>
    <property type="project" value="UniProtKB-SubCell"/>
</dbReference>
<feature type="transmembrane region" description="Helical" evidence="6">
    <location>
        <begin position="128"/>
        <end position="148"/>
    </location>
</feature>
<dbReference type="AlphaFoldDB" id="A0ABD5YPB2"/>
<evidence type="ECO:0000256" key="1">
    <source>
        <dbReference type="ARBA" id="ARBA00004651"/>
    </source>
</evidence>
<feature type="transmembrane region" description="Helical" evidence="6">
    <location>
        <begin position="465"/>
        <end position="487"/>
    </location>
</feature>
<dbReference type="CDD" id="cd13128">
    <property type="entry name" value="MATE_Wzx_like"/>
    <property type="match status" value="1"/>
</dbReference>
<accession>A0ABD5YPB2</accession>
<feature type="transmembrane region" description="Helical" evidence="6">
    <location>
        <begin position="92"/>
        <end position="116"/>
    </location>
</feature>
<evidence type="ECO:0000313" key="8">
    <source>
        <dbReference type="Proteomes" id="UP001596417"/>
    </source>
</evidence>
<comment type="caution">
    <text evidence="7">The sequence shown here is derived from an EMBL/GenBank/DDBJ whole genome shotgun (WGS) entry which is preliminary data.</text>
</comment>
<reference evidence="7 8" key="1">
    <citation type="journal article" date="2019" name="Int. J. Syst. Evol. Microbiol.">
        <title>The Global Catalogue of Microorganisms (GCM) 10K type strain sequencing project: providing services to taxonomists for standard genome sequencing and annotation.</title>
        <authorList>
            <consortium name="The Broad Institute Genomics Platform"/>
            <consortium name="The Broad Institute Genome Sequencing Center for Infectious Disease"/>
            <person name="Wu L."/>
            <person name="Ma J."/>
        </authorList>
    </citation>
    <scope>NUCLEOTIDE SEQUENCE [LARGE SCALE GENOMIC DNA]</scope>
    <source>
        <strain evidence="7 8">RDMS1</strain>
    </source>
</reference>
<dbReference type="InterPro" id="IPR002797">
    <property type="entry name" value="Polysacc_synth"/>
</dbReference>